<dbReference type="InterPro" id="IPR024498">
    <property type="entry name" value="DUF2786"/>
</dbReference>
<dbReference type="InterPro" id="IPR055592">
    <property type="entry name" value="DUF7168"/>
</dbReference>
<gene>
    <name evidence="4" type="ORF">GA0070563_107216</name>
</gene>
<reference evidence="5" key="1">
    <citation type="submission" date="2016-06" db="EMBL/GenBank/DDBJ databases">
        <authorList>
            <person name="Varghese N."/>
            <person name="Submissions Spin"/>
        </authorList>
    </citation>
    <scope>NUCLEOTIDE SEQUENCE [LARGE SCALE GENOMIC DNA]</scope>
    <source>
        <strain evidence="5">DSM 43168</strain>
    </source>
</reference>
<keyword evidence="5" id="KW-1185">Reference proteome</keyword>
<dbReference type="Pfam" id="PF10979">
    <property type="entry name" value="DUF2786"/>
    <property type="match status" value="1"/>
</dbReference>
<feature type="domain" description="DUF7168" evidence="3">
    <location>
        <begin position="69"/>
        <end position="158"/>
    </location>
</feature>
<protein>
    <submittedName>
        <fullName evidence="4">Uncharacterized protein</fullName>
    </submittedName>
</protein>
<sequence length="240" mass="25159">MLAKVRKLLAKAEDPACTPQESAAFTAKATELIARYGVDRALLAARDPTTDPVGDRVVEVVAPYARDKAGLLAAVADPLRCRCVRRRHGDGFAMHLFGFASDLERVDLLFTSLLVQAAHGLAAAGVPAGEHPAAFRRSWLAGFAQVVGARLAAAEADAVADSGGPSVALVLADRSDRVQRRVAEVYPRLRTAAPRRLAGTGFGSGAAAGRRADLGGREVTPAARPAQGLTRRPSRGPPWG</sequence>
<name>A0A1C4Z3A3_9ACTN</name>
<evidence type="ECO:0000256" key="1">
    <source>
        <dbReference type="SAM" id="MobiDB-lite"/>
    </source>
</evidence>
<feature type="domain" description="DUF2786" evidence="2">
    <location>
        <begin position="1"/>
        <end position="40"/>
    </location>
</feature>
<accession>A0A1C4Z3A3</accession>
<dbReference type="STRING" id="47853.TK50_02580"/>
<dbReference type="AlphaFoldDB" id="A0A1C4Z3A3"/>
<organism evidence="4 5">
    <name type="scientific">Micromonospora carbonacea</name>
    <dbReference type="NCBI Taxonomy" id="47853"/>
    <lineage>
        <taxon>Bacteria</taxon>
        <taxon>Bacillati</taxon>
        <taxon>Actinomycetota</taxon>
        <taxon>Actinomycetes</taxon>
        <taxon>Micromonosporales</taxon>
        <taxon>Micromonosporaceae</taxon>
        <taxon>Micromonospora</taxon>
    </lineage>
</organism>
<evidence type="ECO:0000313" key="4">
    <source>
        <dbReference type="EMBL" id="SCF27448.1"/>
    </source>
</evidence>
<dbReference type="Proteomes" id="UP000183585">
    <property type="component" value="Unassembled WGS sequence"/>
</dbReference>
<feature type="region of interest" description="Disordered" evidence="1">
    <location>
        <begin position="200"/>
        <end position="240"/>
    </location>
</feature>
<evidence type="ECO:0000259" key="2">
    <source>
        <dbReference type="Pfam" id="PF10979"/>
    </source>
</evidence>
<dbReference type="Pfam" id="PF23771">
    <property type="entry name" value="DUF7168"/>
    <property type="match status" value="1"/>
</dbReference>
<dbReference type="EMBL" id="FMCT01000007">
    <property type="protein sequence ID" value="SCF27448.1"/>
    <property type="molecule type" value="Genomic_DNA"/>
</dbReference>
<proteinExistence type="predicted"/>
<evidence type="ECO:0000313" key="5">
    <source>
        <dbReference type="Proteomes" id="UP000183585"/>
    </source>
</evidence>
<evidence type="ECO:0000259" key="3">
    <source>
        <dbReference type="Pfam" id="PF23771"/>
    </source>
</evidence>